<dbReference type="RefSeq" id="WP_290364415.1">
    <property type="nucleotide sequence ID" value="NZ_JAUFQU010000001.1"/>
</dbReference>
<evidence type="ECO:0000313" key="6">
    <source>
        <dbReference type="EMBL" id="MDN3708555.1"/>
    </source>
</evidence>
<comment type="similarity">
    <text evidence="1">Belongs to the glycosyltransferase 2 family.</text>
</comment>
<evidence type="ECO:0000256" key="2">
    <source>
        <dbReference type="ARBA" id="ARBA00022676"/>
    </source>
</evidence>
<dbReference type="Pfam" id="PF00535">
    <property type="entry name" value="Glycos_transf_2"/>
    <property type="match status" value="1"/>
</dbReference>
<dbReference type="Gene3D" id="3.90.550.10">
    <property type="entry name" value="Spore Coat Polysaccharide Biosynthesis Protein SpsA, Chain A"/>
    <property type="match status" value="1"/>
</dbReference>
<keyword evidence="4" id="KW-0472">Membrane</keyword>
<dbReference type="PANTHER" id="PTHR43179">
    <property type="entry name" value="RHAMNOSYLTRANSFERASE WBBL"/>
    <property type="match status" value="1"/>
</dbReference>
<dbReference type="Proteomes" id="UP001242368">
    <property type="component" value="Unassembled WGS sequence"/>
</dbReference>
<accession>A0ABT8CWF8</accession>
<evidence type="ECO:0000256" key="3">
    <source>
        <dbReference type="ARBA" id="ARBA00022679"/>
    </source>
</evidence>
<feature type="transmembrane region" description="Helical" evidence="4">
    <location>
        <begin position="270"/>
        <end position="288"/>
    </location>
</feature>
<keyword evidence="4" id="KW-1133">Transmembrane helix</keyword>
<evidence type="ECO:0000259" key="5">
    <source>
        <dbReference type="Pfam" id="PF00535"/>
    </source>
</evidence>
<evidence type="ECO:0000313" key="7">
    <source>
        <dbReference type="Proteomes" id="UP001242368"/>
    </source>
</evidence>
<dbReference type="PANTHER" id="PTHR43179:SF12">
    <property type="entry name" value="GALACTOFURANOSYLTRANSFERASE GLFT2"/>
    <property type="match status" value="1"/>
</dbReference>
<dbReference type="InterPro" id="IPR029044">
    <property type="entry name" value="Nucleotide-diphossugar_trans"/>
</dbReference>
<reference evidence="7" key="1">
    <citation type="journal article" date="2019" name="Int. J. Syst. Evol. Microbiol.">
        <title>The Global Catalogue of Microorganisms (GCM) 10K type strain sequencing project: providing services to taxonomists for standard genome sequencing and annotation.</title>
        <authorList>
            <consortium name="The Broad Institute Genomics Platform"/>
            <consortium name="The Broad Institute Genome Sequencing Center for Infectious Disease"/>
            <person name="Wu L."/>
            <person name="Ma J."/>
        </authorList>
    </citation>
    <scope>NUCLEOTIDE SEQUENCE [LARGE SCALE GENOMIC DNA]</scope>
    <source>
        <strain evidence="7">CECT 7184</strain>
    </source>
</reference>
<gene>
    <name evidence="6" type="ORF">QW060_15745</name>
</gene>
<keyword evidence="3 6" id="KW-0808">Transferase</keyword>
<evidence type="ECO:0000256" key="4">
    <source>
        <dbReference type="SAM" id="Phobius"/>
    </source>
</evidence>
<keyword evidence="4" id="KW-0812">Transmembrane</keyword>
<sequence>MVHTFVILLNYHGSEDTKACIDSLLTLTNALTIVVVDNSNGLEEWETLKAYAKFVEVPFLSFEEGITSKFSNEKIVFIKAQKNRGFSAGNNIGISFALQQKAASHLWILNNDTIVLQNTLTALIKQQQQQPKTILGSKLLYFHDPKIIQAVGGVFNKRYYISEHIGEGLSAETPKSELPKIDYPVGASIFVSRDFVETVGLLDENFFLYYEELDWVYRAKEKGYIVDWCEDSVVYHKEGASIGSSYKKKKSYFSEVALFNSRQKFVKKHFGLNTMFYFATLLLLINRLRKGQLKLVMTIFKNTIHGN</sequence>
<organism evidence="6 7">
    <name type="scientific">Paenimyroides ceti</name>
    <dbReference type="NCBI Taxonomy" id="395087"/>
    <lineage>
        <taxon>Bacteria</taxon>
        <taxon>Pseudomonadati</taxon>
        <taxon>Bacteroidota</taxon>
        <taxon>Flavobacteriia</taxon>
        <taxon>Flavobacteriales</taxon>
        <taxon>Flavobacteriaceae</taxon>
        <taxon>Paenimyroides</taxon>
    </lineage>
</organism>
<name>A0ABT8CWF8_9FLAO</name>
<feature type="domain" description="Glycosyltransferase 2-like" evidence="5">
    <location>
        <begin position="6"/>
        <end position="148"/>
    </location>
</feature>
<protein>
    <submittedName>
        <fullName evidence="6">Glycosyltransferase family 2 protein</fullName>
        <ecNumber evidence="6">2.4.-.-</ecNumber>
    </submittedName>
</protein>
<dbReference type="InterPro" id="IPR001173">
    <property type="entry name" value="Glyco_trans_2-like"/>
</dbReference>
<keyword evidence="7" id="KW-1185">Reference proteome</keyword>
<keyword evidence="2 6" id="KW-0328">Glycosyltransferase</keyword>
<proteinExistence type="inferred from homology"/>
<dbReference type="SUPFAM" id="SSF53448">
    <property type="entry name" value="Nucleotide-diphospho-sugar transferases"/>
    <property type="match status" value="1"/>
</dbReference>
<dbReference type="EMBL" id="JAUFQU010000001">
    <property type="protein sequence ID" value="MDN3708555.1"/>
    <property type="molecule type" value="Genomic_DNA"/>
</dbReference>
<comment type="caution">
    <text evidence="6">The sequence shown here is derived from an EMBL/GenBank/DDBJ whole genome shotgun (WGS) entry which is preliminary data.</text>
</comment>
<evidence type="ECO:0000256" key="1">
    <source>
        <dbReference type="ARBA" id="ARBA00006739"/>
    </source>
</evidence>
<dbReference type="GO" id="GO:0016757">
    <property type="term" value="F:glycosyltransferase activity"/>
    <property type="evidence" value="ECO:0007669"/>
    <property type="project" value="UniProtKB-KW"/>
</dbReference>
<dbReference type="EC" id="2.4.-.-" evidence="6"/>
<dbReference type="CDD" id="cd04186">
    <property type="entry name" value="GT_2_like_c"/>
    <property type="match status" value="1"/>
</dbReference>